<dbReference type="AlphaFoldDB" id="A0A3S3VFS8"/>
<organism evidence="1 2">
    <name type="scientific">Methanosuratincola subterraneus</name>
    <dbReference type="NCBI Taxonomy" id="2593994"/>
    <lineage>
        <taxon>Archaea</taxon>
        <taxon>Thermoproteota</taxon>
        <taxon>Methanosuratincolia</taxon>
        <taxon>Candidatus Methanomethylicales</taxon>
        <taxon>Candidatus Methanomethylicaceae</taxon>
        <taxon>Candidatus Methanosuratincola (ex Vanwonterghem et al. 2016)</taxon>
    </lineage>
</organism>
<comment type="caution">
    <text evidence="1">The sequence shown here is derived from an EMBL/GenBank/DDBJ whole genome shotgun (WGS) entry which is preliminary data.</text>
</comment>
<protein>
    <submittedName>
        <fullName evidence="1">Uncharacterized protein</fullName>
    </submittedName>
</protein>
<dbReference type="EMBL" id="RXGA01000002">
    <property type="protein sequence ID" value="RWX73602.1"/>
    <property type="molecule type" value="Genomic_DNA"/>
</dbReference>
<sequence length="145" mass="15697">MGMTRGRRGVSEVVATLALLTITLVAMAIYIQGFNLYYSGQTGLLSGIFRAGSEQNYERLSIVYAFQNGSGANTALYLVVSNYGARNATIDRVVIDTNITSFSPQTIPVGQVSVIRVNVSLSTESVHVISLITERNNVISAEFRV</sequence>
<evidence type="ECO:0000313" key="1">
    <source>
        <dbReference type="EMBL" id="RWX73602.1"/>
    </source>
</evidence>
<gene>
    <name evidence="1" type="ORF">Metus_0381</name>
</gene>
<proteinExistence type="predicted"/>
<accession>A0A3S3VFS8</accession>
<evidence type="ECO:0000313" key="2">
    <source>
        <dbReference type="Proteomes" id="UP000288215"/>
    </source>
</evidence>
<dbReference type="Proteomes" id="UP000288215">
    <property type="component" value="Unassembled WGS sequence"/>
</dbReference>
<reference evidence="1 2" key="1">
    <citation type="submission" date="2018-12" db="EMBL/GenBank/DDBJ databases">
        <title>The complete genome of the methanogenic archaea of the candidate phylum Verstraetearchaeota, obtained from the metagenome of underground thermal water.</title>
        <authorList>
            <person name="Kadnikov V.V."/>
            <person name="Mardanov A.V."/>
            <person name="Beletsky A.V."/>
            <person name="Karnachuk O.V."/>
            <person name="Ravin N.V."/>
        </authorList>
    </citation>
    <scope>NUCLEOTIDE SEQUENCE [LARGE SCALE GENOMIC DNA]</scope>
    <source>
        <strain evidence="1">Ch88</strain>
    </source>
</reference>
<name>A0A3S3VFS8_METS7</name>